<reference evidence="7" key="1">
    <citation type="submission" date="2021-02" db="EMBL/GenBank/DDBJ databases">
        <authorList>
            <person name="Nowell W R."/>
        </authorList>
    </citation>
    <scope>NUCLEOTIDE SEQUENCE</scope>
</reference>
<evidence type="ECO:0000313" key="12">
    <source>
        <dbReference type="EMBL" id="CAF5081957.1"/>
    </source>
</evidence>
<evidence type="ECO:0000256" key="2">
    <source>
        <dbReference type="ARBA" id="ARBA00022692"/>
    </source>
</evidence>
<evidence type="ECO:0000313" key="10">
    <source>
        <dbReference type="EMBL" id="CAF3786969.1"/>
    </source>
</evidence>
<keyword evidence="14" id="KW-1185">Reference proteome</keyword>
<evidence type="ECO:0000313" key="11">
    <source>
        <dbReference type="EMBL" id="CAF3808535.1"/>
    </source>
</evidence>
<dbReference type="EMBL" id="CAJNRG010002895">
    <property type="protein sequence ID" value="CAF2052375.1"/>
    <property type="molecule type" value="Genomic_DNA"/>
</dbReference>
<keyword evidence="4" id="KW-0472">Membrane</keyword>
<name>A0A814PT23_9BILA</name>
<dbReference type="EMBL" id="CAJOBG010000258">
    <property type="protein sequence ID" value="CAF3786969.1"/>
    <property type="molecule type" value="Genomic_DNA"/>
</dbReference>
<evidence type="ECO:0000256" key="3">
    <source>
        <dbReference type="ARBA" id="ARBA00022989"/>
    </source>
</evidence>
<dbReference type="GO" id="GO:0016020">
    <property type="term" value="C:membrane"/>
    <property type="evidence" value="ECO:0007669"/>
    <property type="project" value="UniProtKB-SubCell"/>
</dbReference>
<dbReference type="Proteomes" id="UP000663842">
    <property type="component" value="Unassembled WGS sequence"/>
</dbReference>
<organism evidence="7 13">
    <name type="scientific">Rotaria magnacalcarata</name>
    <dbReference type="NCBI Taxonomy" id="392030"/>
    <lineage>
        <taxon>Eukaryota</taxon>
        <taxon>Metazoa</taxon>
        <taxon>Spiralia</taxon>
        <taxon>Gnathifera</taxon>
        <taxon>Rotifera</taxon>
        <taxon>Eurotatoria</taxon>
        <taxon>Bdelloidea</taxon>
        <taxon>Philodinida</taxon>
        <taxon>Philodinidae</taxon>
        <taxon>Rotaria</taxon>
    </lineage>
</organism>
<accession>A0A814PT23</accession>
<dbReference type="EMBL" id="CAJNOV010002594">
    <property type="protein sequence ID" value="CAF1110136.1"/>
    <property type="molecule type" value="Genomic_DNA"/>
</dbReference>
<dbReference type="Pfam" id="PF01094">
    <property type="entry name" value="ANF_receptor"/>
    <property type="match status" value="1"/>
</dbReference>
<dbReference type="PANTHER" id="PTHR24060">
    <property type="entry name" value="METABOTROPIC GLUTAMATE RECEPTOR"/>
    <property type="match status" value="1"/>
</dbReference>
<evidence type="ECO:0000313" key="14">
    <source>
        <dbReference type="Proteomes" id="UP000663866"/>
    </source>
</evidence>
<dbReference type="InterPro" id="IPR050726">
    <property type="entry name" value="mGluR"/>
</dbReference>
<keyword evidence="5" id="KW-0325">Glycoprotein</keyword>
<dbReference type="Proteomes" id="UP000663866">
    <property type="component" value="Unassembled WGS sequence"/>
</dbReference>
<keyword evidence="2" id="KW-0812">Transmembrane</keyword>
<gene>
    <name evidence="12" type="ORF">BYL167_LOCUS62037</name>
    <name evidence="7" type="ORF">CJN711_LOCUS7588</name>
    <name evidence="10" type="ORF">OVN521_LOCUS3082</name>
    <name evidence="11" type="ORF">UXM345_LOCUS5237</name>
    <name evidence="9" type="ORF">WKI299_LOCUS29411</name>
    <name evidence="8" type="ORF">XDN619_LOCUS8780</name>
</gene>
<dbReference type="SUPFAM" id="SSF53822">
    <property type="entry name" value="Periplasmic binding protein-like I"/>
    <property type="match status" value="1"/>
</dbReference>
<dbReference type="InterPro" id="IPR028082">
    <property type="entry name" value="Peripla_BP_I"/>
</dbReference>
<dbReference type="Proteomes" id="UP000663856">
    <property type="component" value="Unassembled WGS sequence"/>
</dbReference>
<dbReference type="InterPro" id="IPR001828">
    <property type="entry name" value="ANF_lig-bd_rcpt"/>
</dbReference>
<keyword evidence="3" id="KW-1133">Transmembrane helix</keyword>
<evidence type="ECO:0000313" key="9">
    <source>
        <dbReference type="EMBL" id="CAF2146469.1"/>
    </source>
</evidence>
<feature type="domain" description="Receptor ligand binding region" evidence="6">
    <location>
        <begin position="2"/>
        <end position="133"/>
    </location>
</feature>
<evidence type="ECO:0000256" key="4">
    <source>
        <dbReference type="ARBA" id="ARBA00023136"/>
    </source>
</evidence>
<evidence type="ECO:0000313" key="13">
    <source>
        <dbReference type="Proteomes" id="UP000663855"/>
    </source>
</evidence>
<dbReference type="Proteomes" id="UP000663887">
    <property type="component" value="Unassembled WGS sequence"/>
</dbReference>
<sequence>MSQSATDPDLSDRKAYHSSYRTISSDKKAALALVKLILRFNWSSCAIIYQNDVFGAGAFKAINEVFENTGLIGRQSMEFNMAELRIRGDLKTYLNNAATRTVVVWAQPVYTTLILQAALDSNVVGPYFTWILSFNVSLNSFNPNDCER</sequence>
<evidence type="ECO:0000313" key="7">
    <source>
        <dbReference type="EMBL" id="CAF1110136.1"/>
    </source>
</evidence>
<dbReference type="Proteomes" id="UP000663855">
    <property type="component" value="Unassembled WGS sequence"/>
</dbReference>
<dbReference type="EMBL" id="CAJNRF010013182">
    <property type="protein sequence ID" value="CAF2146469.1"/>
    <property type="molecule type" value="Genomic_DNA"/>
</dbReference>
<proteinExistence type="predicted"/>
<dbReference type="AlphaFoldDB" id="A0A814PT23"/>
<evidence type="ECO:0000256" key="1">
    <source>
        <dbReference type="ARBA" id="ARBA00004370"/>
    </source>
</evidence>
<comment type="caution">
    <text evidence="7">The sequence shown here is derived from an EMBL/GenBank/DDBJ whole genome shotgun (WGS) entry which is preliminary data.</text>
</comment>
<protein>
    <recommendedName>
        <fullName evidence="6">Receptor ligand binding region domain-containing protein</fullName>
    </recommendedName>
</protein>
<evidence type="ECO:0000256" key="5">
    <source>
        <dbReference type="ARBA" id="ARBA00023180"/>
    </source>
</evidence>
<dbReference type="EMBL" id="CAJOBF010000383">
    <property type="protein sequence ID" value="CAF3808535.1"/>
    <property type="molecule type" value="Genomic_DNA"/>
</dbReference>
<dbReference type="EMBL" id="CAJOBH010233821">
    <property type="protein sequence ID" value="CAF5081957.1"/>
    <property type="molecule type" value="Genomic_DNA"/>
</dbReference>
<comment type="subcellular location">
    <subcellularLocation>
        <location evidence="1">Membrane</location>
    </subcellularLocation>
</comment>
<dbReference type="Proteomes" id="UP000681967">
    <property type="component" value="Unassembled WGS sequence"/>
</dbReference>
<dbReference type="Gene3D" id="3.40.50.2300">
    <property type="match status" value="2"/>
</dbReference>
<evidence type="ECO:0000313" key="8">
    <source>
        <dbReference type="EMBL" id="CAF2052375.1"/>
    </source>
</evidence>
<evidence type="ECO:0000259" key="6">
    <source>
        <dbReference type="Pfam" id="PF01094"/>
    </source>
</evidence>